<dbReference type="EMBL" id="JACCHS010000007">
    <property type="protein sequence ID" value="NYT46468.1"/>
    <property type="molecule type" value="Genomic_DNA"/>
</dbReference>
<comment type="caution">
    <text evidence="1">The sequence shown here is derived from an EMBL/GenBank/DDBJ whole genome shotgun (WGS) entry which is preliminary data.</text>
</comment>
<accession>A0A7Z0MMU9</accession>
<sequence>MTFLEQHAVPTPQTWVLRDRQAALAVAEEQLGGGPESVSHFGLQGEGLTGKSGFFWFAQVRCFLFAAVCQCGEVITRCCP</sequence>
<name>A0A7Z0MMU9_9GAMM</name>
<protein>
    <submittedName>
        <fullName evidence="1">Uncharacterized protein</fullName>
    </submittedName>
</protein>
<reference evidence="1 2" key="1">
    <citation type="submission" date="2020-05" db="EMBL/GenBank/DDBJ databases">
        <title>Horizontal transmission and recombination maintain forever young bacterial symbiont genomes.</title>
        <authorList>
            <person name="Russell S.L."/>
            <person name="Pepper-Tunick E."/>
            <person name="Svedberg J."/>
            <person name="Byrne A."/>
            <person name="Ruelas Castillo J."/>
            <person name="Vollmers C."/>
            <person name="Beinart R.A."/>
            <person name="Corbett-Detig R."/>
        </authorList>
    </citation>
    <scope>NUCLEOTIDE SEQUENCE [LARGE SCALE GENOMIC DNA]</scope>
    <source>
        <strain evidence="1">4727-3</strain>
    </source>
</reference>
<evidence type="ECO:0000313" key="1">
    <source>
        <dbReference type="EMBL" id="NYT46468.1"/>
    </source>
</evidence>
<evidence type="ECO:0000313" key="2">
    <source>
        <dbReference type="Proteomes" id="UP000537890"/>
    </source>
</evidence>
<gene>
    <name evidence="1" type="ORF">H0A75_00885</name>
</gene>
<dbReference type="AlphaFoldDB" id="A0A7Z0MMU9"/>
<dbReference type="Proteomes" id="UP000537890">
    <property type="component" value="Unassembled WGS sequence"/>
</dbReference>
<organism evidence="1 2">
    <name type="scientific">Candidatus Methanofishera endochildressiae</name>
    <dbReference type="NCBI Taxonomy" id="2738884"/>
    <lineage>
        <taxon>Bacteria</taxon>
        <taxon>Pseudomonadati</taxon>
        <taxon>Pseudomonadota</taxon>
        <taxon>Gammaproteobacteria</taxon>
        <taxon>Candidatus Methanofishera</taxon>
    </lineage>
</organism>
<proteinExistence type="predicted"/>